<dbReference type="OrthoDB" id="525520at2759"/>
<feature type="non-terminal residue" evidence="5">
    <location>
        <position position="116"/>
    </location>
</feature>
<evidence type="ECO:0000313" key="6">
    <source>
        <dbReference type="Proteomes" id="UP000030693"/>
    </source>
</evidence>
<sequence length="116" mass="13286">MYLQGVVIDKELNIIRGLKTISGIGQKKAEEICNLCHIHHKLKISELDNQQERRVQTLVAKMRVGHLLKKETTSDIFNLINNKTYRGYKHLLGLPVKGQRTKTNAKTTKTHKNSLI</sequence>
<dbReference type="Proteomes" id="UP000030693">
    <property type="component" value="Unassembled WGS sequence"/>
</dbReference>
<dbReference type="SUPFAM" id="SSF46946">
    <property type="entry name" value="S13-like H2TH domain"/>
    <property type="match status" value="1"/>
</dbReference>
<keyword evidence="6" id="KW-1185">Reference proteome</keyword>
<protein>
    <submittedName>
        <fullName evidence="5">Ribosomal protein S13</fullName>
    </submittedName>
</protein>
<evidence type="ECO:0000256" key="4">
    <source>
        <dbReference type="RuleBase" id="RU003830"/>
    </source>
</evidence>
<dbReference type="Pfam" id="PF00416">
    <property type="entry name" value="Ribosomal_S13"/>
    <property type="match status" value="1"/>
</dbReference>
<evidence type="ECO:0000256" key="2">
    <source>
        <dbReference type="ARBA" id="ARBA00022980"/>
    </source>
</evidence>
<dbReference type="PIRSF" id="PIRSF002134">
    <property type="entry name" value="Ribosomal_S13"/>
    <property type="match status" value="1"/>
</dbReference>
<dbReference type="GO" id="GO:0003723">
    <property type="term" value="F:RNA binding"/>
    <property type="evidence" value="ECO:0007669"/>
    <property type="project" value="InterPro"/>
</dbReference>
<evidence type="ECO:0000256" key="1">
    <source>
        <dbReference type="ARBA" id="ARBA00008080"/>
    </source>
</evidence>
<keyword evidence="5" id="KW-0496">Mitochondrion</keyword>
<dbReference type="InterPro" id="IPR010979">
    <property type="entry name" value="Ribosomal_uS13-like_H2TH"/>
</dbReference>
<evidence type="ECO:0000313" key="5">
    <source>
        <dbReference type="EMBL" id="KCV67173.1"/>
    </source>
</evidence>
<organism evidence="5">
    <name type="scientific">Fonticula alba</name>
    <name type="common">Slime mold</name>
    <dbReference type="NCBI Taxonomy" id="691883"/>
    <lineage>
        <taxon>Eukaryota</taxon>
        <taxon>Rotosphaerida</taxon>
        <taxon>Fonticulaceae</taxon>
        <taxon>Fonticula</taxon>
    </lineage>
</organism>
<dbReference type="GO" id="GO:0015935">
    <property type="term" value="C:small ribosomal subunit"/>
    <property type="evidence" value="ECO:0007669"/>
    <property type="project" value="TreeGrafter"/>
</dbReference>
<dbReference type="GO" id="GO:0006412">
    <property type="term" value="P:translation"/>
    <property type="evidence" value="ECO:0007669"/>
    <property type="project" value="InterPro"/>
</dbReference>
<name>A0A058YZP9_FONAL</name>
<dbReference type="Gene3D" id="1.10.8.50">
    <property type="match status" value="1"/>
</dbReference>
<dbReference type="AlphaFoldDB" id="A0A058YZP9"/>
<dbReference type="PANTHER" id="PTHR10871">
    <property type="entry name" value="30S RIBOSOMAL PROTEIN S13/40S RIBOSOMAL PROTEIN S18"/>
    <property type="match status" value="1"/>
</dbReference>
<reference evidence="5" key="1">
    <citation type="submission" date="2013-04" db="EMBL/GenBank/DDBJ databases">
        <title>The Genome Sequence of Fonticula alba ATCC 38817.</title>
        <authorList>
            <consortium name="The Broad Institute Genomics Platform"/>
            <person name="Russ C."/>
            <person name="Cuomo C."/>
            <person name="Burger G."/>
            <person name="Gray M.W."/>
            <person name="Holland P.W.H."/>
            <person name="King N."/>
            <person name="Lang F.B.F."/>
            <person name="Roger A.J."/>
            <person name="Ruiz-Trillo I."/>
            <person name="Brown M."/>
            <person name="Walker B."/>
            <person name="Young S."/>
            <person name="Zeng Q."/>
            <person name="Gargeya S."/>
            <person name="Fitzgerald M."/>
            <person name="Haas B."/>
            <person name="Abouelleil A."/>
            <person name="Allen A.W."/>
            <person name="Alvarado L."/>
            <person name="Arachchi H.M."/>
            <person name="Berlin A.M."/>
            <person name="Chapman S.B."/>
            <person name="Gainer-Dewar J."/>
            <person name="Goldberg J."/>
            <person name="Griggs A."/>
            <person name="Gujja S."/>
            <person name="Hansen M."/>
            <person name="Howarth C."/>
            <person name="Imamovic A."/>
            <person name="Ireland A."/>
            <person name="Larimer J."/>
            <person name="McCowan C."/>
            <person name="Murphy C."/>
            <person name="Pearson M."/>
            <person name="Poon T.W."/>
            <person name="Priest M."/>
            <person name="Roberts A."/>
            <person name="Saif S."/>
            <person name="Shea T."/>
            <person name="Sisk P."/>
            <person name="Sykes S."/>
            <person name="Wortman J."/>
            <person name="Nusbaum C."/>
            <person name="Birren B."/>
        </authorList>
    </citation>
    <scope>NUCLEOTIDE SEQUENCE [LARGE SCALE GENOMIC DNA]</scope>
    <source>
        <strain evidence="5">ATCC 38817</strain>
    </source>
</reference>
<accession>A0A058YZP9</accession>
<dbReference type="InterPro" id="IPR027437">
    <property type="entry name" value="Rbsml_uS13_C"/>
</dbReference>
<dbReference type="PANTHER" id="PTHR10871:SF1">
    <property type="entry name" value="SMALL RIBOSOMAL SUBUNIT PROTEIN US13M"/>
    <property type="match status" value="1"/>
</dbReference>
<dbReference type="GO" id="GO:0003735">
    <property type="term" value="F:structural constituent of ribosome"/>
    <property type="evidence" value="ECO:0007669"/>
    <property type="project" value="InterPro"/>
</dbReference>
<dbReference type="STRING" id="691883.A0A058YZP9"/>
<dbReference type="EMBL" id="KK198107">
    <property type="protein sequence ID" value="KCV67173.1"/>
    <property type="molecule type" value="Genomic_DNA"/>
</dbReference>
<gene>
    <name evidence="5" type="ORF">H696_09017</name>
</gene>
<dbReference type="PROSITE" id="PS50159">
    <property type="entry name" value="RIBOSOMAL_S13_2"/>
    <property type="match status" value="1"/>
</dbReference>
<keyword evidence="3 4" id="KW-0687">Ribonucleoprotein</keyword>
<proteinExistence type="inferred from homology"/>
<comment type="similarity">
    <text evidence="1 4">Belongs to the universal ribosomal protein uS13 family.</text>
</comment>
<dbReference type="RefSeq" id="XP_009498423.1">
    <property type="nucleotide sequence ID" value="NW_009243184.1"/>
</dbReference>
<keyword evidence="2 4" id="KW-0689">Ribosomal protein</keyword>
<dbReference type="GeneID" id="20531134"/>
<geneLocation type="mitochondrion" evidence="5"/>
<dbReference type="Gene3D" id="4.10.910.10">
    <property type="entry name" value="30s ribosomal protein s13, domain 2"/>
    <property type="match status" value="1"/>
</dbReference>
<dbReference type="GO" id="GO:0005739">
    <property type="term" value="C:mitochondrion"/>
    <property type="evidence" value="ECO:0007669"/>
    <property type="project" value="TreeGrafter"/>
</dbReference>
<evidence type="ECO:0000256" key="3">
    <source>
        <dbReference type="ARBA" id="ARBA00023274"/>
    </source>
</evidence>
<dbReference type="InterPro" id="IPR001892">
    <property type="entry name" value="Ribosomal_uS13"/>
</dbReference>